<dbReference type="GO" id="GO:0004857">
    <property type="term" value="F:enzyme inhibitor activity"/>
    <property type="evidence" value="ECO:0007669"/>
    <property type="project" value="InterPro"/>
</dbReference>
<comment type="similarity">
    <text evidence="2">Belongs to the PMEI family.</text>
</comment>
<evidence type="ECO:0000256" key="2">
    <source>
        <dbReference type="ARBA" id="ARBA00038471"/>
    </source>
</evidence>
<dbReference type="PANTHER" id="PTHR31080">
    <property type="entry name" value="PECTINESTERASE INHIBITOR-LIKE"/>
    <property type="match status" value="1"/>
</dbReference>
<feature type="chain" id="PRO_5043315185" description="Pectinesterase inhibitor domain-containing protein" evidence="3">
    <location>
        <begin position="33"/>
        <end position="215"/>
    </location>
</feature>
<evidence type="ECO:0000256" key="3">
    <source>
        <dbReference type="SAM" id="SignalP"/>
    </source>
</evidence>
<dbReference type="Pfam" id="PF04043">
    <property type="entry name" value="PMEI"/>
    <property type="match status" value="1"/>
</dbReference>
<organism evidence="5 6">
    <name type="scientific">Linum trigynum</name>
    <dbReference type="NCBI Taxonomy" id="586398"/>
    <lineage>
        <taxon>Eukaryota</taxon>
        <taxon>Viridiplantae</taxon>
        <taxon>Streptophyta</taxon>
        <taxon>Embryophyta</taxon>
        <taxon>Tracheophyta</taxon>
        <taxon>Spermatophyta</taxon>
        <taxon>Magnoliopsida</taxon>
        <taxon>eudicotyledons</taxon>
        <taxon>Gunneridae</taxon>
        <taxon>Pentapetalae</taxon>
        <taxon>rosids</taxon>
        <taxon>fabids</taxon>
        <taxon>Malpighiales</taxon>
        <taxon>Linaceae</taxon>
        <taxon>Linum</taxon>
    </lineage>
</organism>
<proteinExistence type="inferred from homology"/>
<name>A0AAV2FUY0_9ROSI</name>
<evidence type="ECO:0000259" key="4">
    <source>
        <dbReference type="SMART" id="SM00856"/>
    </source>
</evidence>
<keyword evidence="1 3" id="KW-0732">Signal</keyword>
<sequence>MELSPPSNSLFFLHALALTTLLLTILLPPAATVEPTTTDDFVEKSCASATRYPDLCVATLSPHASAIQTSPKLLATAALSVALAAARSASKSLQSETAAYRRMVGSTTSMSPGEAAAWRDCRSLVRDSVDQLRRSVKEMGGDEKTTAMMTRFQLSNVQTWASAAMTDLDTCTDGLSGEGVDGEVKRRVMESGVVDVGHMISNALAFVNSYGDVIN</sequence>
<dbReference type="InterPro" id="IPR035513">
    <property type="entry name" value="Invertase/methylesterase_inhib"/>
</dbReference>
<feature type="signal peptide" evidence="3">
    <location>
        <begin position="1"/>
        <end position="32"/>
    </location>
</feature>
<evidence type="ECO:0000256" key="1">
    <source>
        <dbReference type="ARBA" id="ARBA00022729"/>
    </source>
</evidence>
<reference evidence="5 6" key="1">
    <citation type="submission" date="2024-04" db="EMBL/GenBank/DDBJ databases">
        <authorList>
            <person name="Fracassetti M."/>
        </authorList>
    </citation>
    <scope>NUCLEOTIDE SEQUENCE [LARGE SCALE GENOMIC DNA]</scope>
</reference>
<dbReference type="Gene3D" id="1.20.140.40">
    <property type="entry name" value="Invertase/pectin methylesterase inhibitor family protein"/>
    <property type="match status" value="1"/>
</dbReference>
<protein>
    <recommendedName>
        <fullName evidence="4">Pectinesterase inhibitor domain-containing protein</fullName>
    </recommendedName>
</protein>
<dbReference type="PANTHER" id="PTHR31080:SF296">
    <property type="entry name" value="OS05G0360900 PROTEIN"/>
    <property type="match status" value="1"/>
</dbReference>
<accession>A0AAV2FUY0</accession>
<keyword evidence="6" id="KW-1185">Reference proteome</keyword>
<dbReference type="AlphaFoldDB" id="A0AAV2FUY0"/>
<dbReference type="EMBL" id="OZ034820">
    <property type="protein sequence ID" value="CAL1401350.1"/>
    <property type="molecule type" value="Genomic_DNA"/>
</dbReference>
<dbReference type="CDD" id="cd15798">
    <property type="entry name" value="PMEI-like_3"/>
    <property type="match status" value="1"/>
</dbReference>
<dbReference type="Proteomes" id="UP001497516">
    <property type="component" value="Chromosome 7"/>
</dbReference>
<dbReference type="SUPFAM" id="SSF101148">
    <property type="entry name" value="Plant invertase/pectin methylesterase inhibitor"/>
    <property type="match status" value="1"/>
</dbReference>
<feature type="domain" description="Pectinesterase inhibitor" evidence="4">
    <location>
        <begin position="37"/>
        <end position="206"/>
    </location>
</feature>
<dbReference type="InterPro" id="IPR051955">
    <property type="entry name" value="PME_Inhibitor"/>
</dbReference>
<gene>
    <name evidence="5" type="ORF">LTRI10_LOCUS41413</name>
</gene>
<dbReference type="NCBIfam" id="TIGR01614">
    <property type="entry name" value="PME_inhib"/>
    <property type="match status" value="1"/>
</dbReference>
<evidence type="ECO:0000313" key="6">
    <source>
        <dbReference type="Proteomes" id="UP001497516"/>
    </source>
</evidence>
<dbReference type="InterPro" id="IPR006501">
    <property type="entry name" value="Pectinesterase_inhib_dom"/>
</dbReference>
<evidence type="ECO:0000313" key="5">
    <source>
        <dbReference type="EMBL" id="CAL1401350.1"/>
    </source>
</evidence>
<dbReference type="SMART" id="SM00856">
    <property type="entry name" value="PMEI"/>
    <property type="match status" value="1"/>
</dbReference>